<dbReference type="Pfam" id="PF11760">
    <property type="entry name" value="CbiG_N"/>
    <property type="match status" value="1"/>
</dbReference>
<dbReference type="RefSeq" id="WP_204907763.1">
    <property type="nucleotide sequence ID" value="NZ_JACJLV010000002.1"/>
</dbReference>
<dbReference type="InterPro" id="IPR021744">
    <property type="entry name" value="CbiG_N"/>
</dbReference>
<feature type="domain" description="Cobalamin biosynthesis central region" evidence="4">
    <location>
        <begin position="135"/>
        <end position="176"/>
    </location>
</feature>
<dbReference type="PANTHER" id="PTHR37477">
    <property type="entry name" value="COBALT-PRECORRIN-5A HYDROLASE"/>
    <property type="match status" value="1"/>
</dbReference>
<dbReference type="InterPro" id="IPR002750">
    <property type="entry name" value="CobE/GbiG_C"/>
</dbReference>
<protein>
    <submittedName>
        <fullName evidence="5">Cobalt-precorrin 5A hydrolase</fullName>
    </submittedName>
</protein>
<feature type="region of interest" description="Disordered" evidence="1">
    <location>
        <begin position="335"/>
        <end position="357"/>
    </location>
</feature>
<accession>A0A938X092</accession>
<evidence type="ECO:0000313" key="5">
    <source>
        <dbReference type="EMBL" id="MBM6825694.1"/>
    </source>
</evidence>
<dbReference type="InterPro" id="IPR036518">
    <property type="entry name" value="CobE/GbiG_C_sf"/>
</dbReference>
<dbReference type="EMBL" id="JACJLV010000002">
    <property type="protein sequence ID" value="MBM6825694.1"/>
    <property type="molecule type" value="Genomic_DNA"/>
</dbReference>
<dbReference type="PANTHER" id="PTHR37477:SF1">
    <property type="entry name" value="COBALT-PRECORRIN-5A HYDROLASE"/>
    <property type="match status" value="1"/>
</dbReference>
<organism evidence="5 6">
    <name type="scientific">Mordavella massiliensis</name>
    <dbReference type="NCBI Taxonomy" id="1871024"/>
    <lineage>
        <taxon>Bacteria</taxon>
        <taxon>Bacillati</taxon>
        <taxon>Bacillota</taxon>
        <taxon>Clostridia</taxon>
        <taxon>Eubacteriales</taxon>
        <taxon>Clostridiaceae</taxon>
        <taxon>Mordavella</taxon>
    </lineage>
</organism>
<dbReference type="Gene3D" id="3.30.420.180">
    <property type="entry name" value="CobE/GbiG C-terminal domain"/>
    <property type="match status" value="1"/>
</dbReference>
<name>A0A938X092_9CLOT</name>
<keyword evidence="6" id="KW-1185">Reference proteome</keyword>
<dbReference type="SUPFAM" id="SSF159664">
    <property type="entry name" value="CobE/GbiG C-terminal domain-like"/>
    <property type="match status" value="1"/>
</dbReference>
<dbReference type="GO" id="GO:0009236">
    <property type="term" value="P:cobalamin biosynthetic process"/>
    <property type="evidence" value="ECO:0007669"/>
    <property type="project" value="InterPro"/>
</dbReference>
<gene>
    <name evidence="5" type="ORF">H6A13_01050</name>
</gene>
<dbReference type="SUPFAM" id="SSF159672">
    <property type="entry name" value="CbiG N-terminal domain-like"/>
    <property type="match status" value="1"/>
</dbReference>
<evidence type="ECO:0000259" key="2">
    <source>
        <dbReference type="Pfam" id="PF01890"/>
    </source>
</evidence>
<comment type="caution">
    <text evidence="5">The sequence shown here is derived from an EMBL/GenBank/DDBJ whole genome shotgun (WGS) entry which is preliminary data.</text>
</comment>
<dbReference type="InterPro" id="IPR052553">
    <property type="entry name" value="CbiG_hydrolase"/>
</dbReference>
<dbReference type="GO" id="GO:0016787">
    <property type="term" value="F:hydrolase activity"/>
    <property type="evidence" value="ECO:0007669"/>
    <property type="project" value="UniProtKB-KW"/>
</dbReference>
<proteinExistence type="predicted"/>
<feature type="domain" description="Cobalamin synthesis G N-terminal" evidence="3">
    <location>
        <begin position="50"/>
        <end position="130"/>
    </location>
</feature>
<evidence type="ECO:0000313" key="6">
    <source>
        <dbReference type="Proteomes" id="UP000713880"/>
    </source>
</evidence>
<reference evidence="5" key="1">
    <citation type="submission" date="2020-08" db="EMBL/GenBank/DDBJ databases">
        <authorList>
            <person name="Cejkova D."/>
            <person name="Kubasova T."/>
            <person name="Jahodarova E."/>
            <person name="Rychlik I."/>
        </authorList>
    </citation>
    <scope>NUCLEOTIDE SEQUENCE</scope>
    <source>
        <strain evidence="5">An420c</strain>
    </source>
</reference>
<evidence type="ECO:0000259" key="3">
    <source>
        <dbReference type="Pfam" id="PF11760"/>
    </source>
</evidence>
<dbReference type="AlphaFoldDB" id="A0A938X092"/>
<sequence length="357" mass="38654">MKAAVISFTKAGYELGRKIRDWLQEQGYEAEAAVKCRDLEESIPESLDQWTRERFAEMDALVYVGAAGIAVRAIAPYVQAKTLDPAVLVIDEQGAYCIPLLSGHLGGANELALALAAAFGMEPVVTTATDRNGKWAVDVFAKKNGLLIRDMEKAKRISADLLAGKEIRIKMEDGKEAQEEPDVYIGLLEHPGWRRALYLIPRAGVLGIGCRKGVSAEQIEEAVAETLEDFHVCPECIGAVATIDRKAEEPGLLEYCRKKGISFLSFSAEELSEVEGEFSSSEFVRQVTGIDNVCERSAVKASKGGKLLIPKQKKDQVTAALAVTEWSVEFEESICGGHGPGKPGTDDGKSPGGIRIL</sequence>
<reference evidence="5" key="2">
    <citation type="journal article" date="2021" name="Sci. Rep.">
        <title>The distribution of antibiotic resistance genes in chicken gut microbiota commensals.</title>
        <authorList>
            <person name="Juricova H."/>
            <person name="Matiasovicova J."/>
            <person name="Kubasova T."/>
            <person name="Cejkova D."/>
            <person name="Rychlik I."/>
        </authorList>
    </citation>
    <scope>NUCLEOTIDE SEQUENCE</scope>
    <source>
        <strain evidence="5">An420c</strain>
    </source>
</reference>
<evidence type="ECO:0000256" key="1">
    <source>
        <dbReference type="SAM" id="MobiDB-lite"/>
    </source>
</evidence>
<dbReference type="InterPro" id="IPR038029">
    <property type="entry name" value="GbiG_N_sf"/>
</dbReference>
<dbReference type="Pfam" id="PF01890">
    <property type="entry name" value="CbiG_C"/>
    <property type="match status" value="1"/>
</dbReference>
<dbReference type="Pfam" id="PF11761">
    <property type="entry name" value="CbiG_mid"/>
    <property type="match status" value="1"/>
</dbReference>
<dbReference type="Proteomes" id="UP000713880">
    <property type="component" value="Unassembled WGS sequence"/>
</dbReference>
<feature type="domain" description="CobE/GbiG C-terminal" evidence="2">
    <location>
        <begin position="205"/>
        <end position="322"/>
    </location>
</feature>
<keyword evidence="5" id="KW-0378">Hydrolase</keyword>
<dbReference type="Gene3D" id="3.40.50.11220">
    <property type="match status" value="1"/>
</dbReference>
<evidence type="ECO:0000259" key="4">
    <source>
        <dbReference type="Pfam" id="PF11761"/>
    </source>
</evidence>
<dbReference type="InterPro" id="IPR021745">
    <property type="entry name" value="CbiG_mid"/>
</dbReference>